<proteinExistence type="predicted"/>
<evidence type="ECO:0000313" key="2">
    <source>
        <dbReference type="Proteomes" id="UP001221757"/>
    </source>
</evidence>
<dbReference type="AlphaFoldDB" id="A0AAD7BBA3"/>
<evidence type="ECO:0000313" key="1">
    <source>
        <dbReference type="EMBL" id="KAJ7616386.1"/>
    </source>
</evidence>
<sequence length="122" mass="13776">MDLTGNSKGGTKLKDDVLYDDWEFEMRAEMRRKGVLGVVLGDDVRPMGSDSSKAVKGWIAKRDVATATIISRLDPSQFAHIRDFEEDPVGMWERLRETHQSSGLGGVVAMWRKFYVLCKPVE</sequence>
<organism evidence="1 2">
    <name type="scientific">Mycena rosella</name>
    <name type="common">Pink bonnet</name>
    <name type="synonym">Agaricus rosellus</name>
    <dbReference type="NCBI Taxonomy" id="1033263"/>
    <lineage>
        <taxon>Eukaryota</taxon>
        <taxon>Fungi</taxon>
        <taxon>Dikarya</taxon>
        <taxon>Basidiomycota</taxon>
        <taxon>Agaricomycotina</taxon>
        <taxon>Agaricomycetes</taxon>
        <taxon>Agaricomycetidae</taxon>
        <taxon>Agaricales</taxon>
        <taxon>Marasmiineae</taxon>
        <taxon>Mycenaceae</taxon>
        <taxon>Mycena</taxon>
    </lineage>
</organism>
<dbReference type="EMBL" id="JARKIE010000802">
    <property type="protein sequence ID" value="KAJ7616386.1"/>
    <property type="molecule type" value="Genomic_DNA"/>
</dbReference>
<reference evidence="1" key="1">
    <citation type="submission" date="2023-03" db="EMBL/GenBank/DDBJ databases">
        <title>Massive genome expansion in bonnet fungi (Mycena s.s.) driven by repeated elements and novel gene families across ecological guilds.</title>
        <authorList>
            <consortium name="Lawrence Berkeley National Laboratory"/>
            <person name="Harder C.B."/>
            <person name="Miyauchi S."/>
            <person name="Viragh M."/>
            <person name="Kuo A."/>
            <person name="Thoen E."/>
            <person name="Andreopoulos B."/>
            <person name="Lu D."/>
            <person name="Skrede I."/>
            <person name="Drula E."/>
            <person name="Henrissat B."/>
            <person name="Morin E."/>
            <person name="Kohler A."/>
            <person name="Barry K."/>
            <person name="LaButti K."/>
            <person name="Morin E."/>
            <person name="Salamov A."/>
            <person name="Lipzen A."/>
            <person name="Mereny Z."/>
            <person name="Hegedus B."/>
            <person name="Baldrian P."/>
            <person name="Stursova M."/>
            <person name="Weitz H."/>
            <person name="Taylor A."/>
            <person name="Grigoriev I.V."/>
            <person name="Nagy L.G."/>
            <person name="Martin F."/>
            <person name="Kauserud H."/>
        </authorList>
    </citation>
    <scope>NUCLEOTIDE SEQUENCE</scope>
    <source>
        <strain evidence="1">CBHHK067</strain>
    </source>
</reference>
<gene>
    <name evidence="1" type="ORF">B0H17DRAFT_996986</name>
</gene>
<dbReference type="Pfam" id="PF14223">
    <property type="entry name" value="Retrotran_gag_2"/>
    <property type="match status" value="1"/>
</dbReference>
<protein>
    <submittedName>
        <fullName evidence="1">Uncharacterized protein</fullName>
    </submittedName>
</protein>
<comment type="caution">
    <text evidence="1">The sequence shown here is derived from an EMBL/GenBank/DDBJ whole genome shotgun (WGS) entry which is preliminary data.</text>
</comment>
<name>A0AAD7BBA3_MYCRO</name>
<dbReference type="Proteomes" id="UP001221757">
    <property type="component" value="Unassembled WGS sequence"/>
</dbReference>
<keyword evidence="2" id="KW-1185">Reference proteome</keyword>
<feature type="non-terminal residue" evidence="1">
    <location>
        <position position="122"/>
    </location>
</feature>
<accession>A0AAD7BBA3</accession>